<feature type="domain" description="T-SNARE coiled-coil homology" evidence="3">
    <location>
        <begin position="158"/>
        <end position="220"/>
    </location>
</feature>
<feature type="transmembrane region" description="Helical" evidence="2">
    <location>
        <begin position="251"/>
        <end position="270"/>
    </location>
</feature>
<dbReference type="Proteomes" id="UP001187531">
    <property type="component" value="Unassembled WGS sequence"/>
</dbReference>
<evidence type="ECO:0000259" key="3">
    <source>
        <dbReference type="PROSITE" id="PS50192"/>
    </source>
</evidence>
<dbReference type="InterPro" id="IPR000727">
    <property type="entry name" value="T_SNARE_dom"/>
</dbReference>
<dbReference type="AlphaFoldDB" id="A0AA88I8L2"/>
<evidence type="ECO:0000256" key="2">
    <source>
        <dbReference type="SAM" id="Phobius"/>
    </source>
</evidence>
<evidence type="ECO:0000313" key="5">
    <source>
        <dbReference type="Proteomes" id="UP001187531"/>
    </source>
</evidence>
<name>A0AA88I8L2_ARTSF</name>
<dbReference type="EMBL" id="JAVRJZ010000004">
    <property type="protein sequence ID" value="KAK2723439.1"/>
    <property type="molecule type" value="Genomic_DNA"/>
</dbReference>
<evidence type="ECO:0000256" key="1">
    <source>
        <dbReference type="SAM" id="Coils"/>
    </source>
</evidence>
<proteinExistence type="predicted"/>
<evidence type="ECO:0000313" key="4">
    <source>
        <dbReference type="EMBL" id="KAK2723439.1"/>
    </source>
</evidence>
<dbReference type="Gene3D" id="1.20.5.110">
    <property type="match status" value="1"/>
</dbReference>
<keyword evidence="2" id="KW-0472">Membrane</keyword>
<reference evidence="4" key="1">
    <citation type="submission" date="2023-07" db="EMBL/GenBank/DDBJ databases">
        <title>Chromosome-level genome assembly of Artemia franciscana.</title>
        <authorList>
            <person name="Jo E."/>
        </authorList>
    </citation>
    <scope>NUCLEOTIDE SEQUENCE</scope>
    <source>
        <tissue evidence="4">Whole body</tissue>
    </source>
</reference>
<keyword evidence="2" id="KW-1133">Transmembrane helix</keyword>
<keyword evidence="5" id="KW-1185">Reference proteome</keyword>
<dbReference type="Pfam" id="PF26585">
    <property type="entry name" value="STX17_N"/>
    <property type="match status" value="1"/>
</dbReference>
<comment type="caution">
    <text evidence="4">The sequence shown here is derived from an EMBL/GenBank/DDBJ whole genome shotgun (WGS) entry which is preliminary data.</text>
</comment>
<dbReference type="InterPro" id="IPR059001">
    <property type="entry name" value="STX17_N"/>
</dbReference>
<keyword evidence="1" id="KW-0175">Coiled coil</keyword>
<organism evidence="4 5">
    <name type="scientific">Artemia franciscana</name>
    <name type="common">Brine shrimp</name>
    <name type="synonym">Artemia sanfranciscana</name>
    <dbReference type="NCBI Taxonomy" id="6661"/>
    <lineage>
        <taxon>Eukaryota</taxon>
        <taxon>Metazoa</taxon>
        <taxon>Ecdysozoa</taxon>
        <taxon>Arthropoda</taxon>
        <taxon>Crustacea</taxon>
        <taxon>Branchiopoda</taxon>
        <taxon>Anostraca</taxon>
        <taxon>Artemiidae</taxon>
        <taxon>Artemia</taxon>
    </lineage>
</organism>
<feature type="coiled-coil region" evidence="1">
    <location>
        <begin position="168"/>
        <end position="202"/>
    </location>
</feature>
<keyword evidence="2" id="KW-0812">Transmembrane</keyword>
<sequence>MSGPKSRRHKLGRFELPVKRFCEVAAPLYITLLKEEKVKIIEVFKKGHSKESLKAATKAQIACDNVRSDIREIQGLRTQMNDPKDAEEFESRINPVKESIEVEMVELAKLIRDVLVVDSQLYLESHSGAKDNVETSNGTLPLSVFEDQTLIHELEAGVERRMDQLEMHQQLERDVQDLEHIMREISRLVHDQRRNVDSVENNISIAQMNVDSGLRNVESAAKMQVAAFPIAGAVIGSCVGGPVGLLVGAKVGGLVAVGGAVVGYVSGKLVKKMQSYGIGRLP</sequence>
<feature type="transmembrane region" description="Helical" evidence="2">
    <location>
        <begin position="225"/>
        <end position="245"/>
    </location>
</feature>
<protein>
    <recommendedName>
        <fullName evidence="3">t-SNARE coiled-coil homology domain-containing protein</fullName>
    </recommendedName>
</protein>
<dbReference type="SMART" id="SM00397">
    <property type="entry name" value="t_SNARE"/>
    <property type="match status" value="1"/>
</dbReference>
<gene>
    <name evidence="4" type="ORF">QYM36_001942</name>
</gene>
<dbReference type="SUPFAM" id="SSF58038">
    <property type="entry name" value="SNARE fusion complex"/>
    <property type="match status" value="1"/>
</dbReference>
<dbReference type="PROSITE" id="PS50192">
    <property type="entry name" value="T_SNARE"/>
    <property type="match status" value="1"/>
</dbReference>
<accession>A0AA88I8L2</accession>